<name>A0A8R1XTX9_ONCVO</name>
<evidence type="ECO:0000313" key="1">
    <source>
        <dbReference type="EnsemblMetazoa" id="OVOC2656.1"/>
    </source>
</evidence>
<dbReference type="EnsemblMetazoa" id="OVOC2656.1">
    <property type="protein sequence ID" value="OVOC2656.1"/>
    <property type="gene ID" value="WBGene00239465"/>
</dbReference>
<dbReference type="Proteomes" id="UP000024404">
    <property type="component" value="Unassembled WGS sequence"/>
</dbReference>
<reference evidence="2" key="1">
    <citation type="submission" date="2013-10" db="EMBL/GenBank/DDBJ databases">
        <title>Genome sequencing of Onchocerca volvulus.</title>
        <authorList>
            <person name="Cotton J."/>
            <person name="Tsai J."/>
            <person name="Stanley E."/>
            <person name="Tracey A."/>
            <person name="Holroyd N."/>
            <person name="Lustigman S."/>
            <person name="Berriman M."/>
        </authorList>
    </citation>
    <scope>NUCLEOTIDE SEQUENCE</scope>
</reference>
<dbReference type="AlphaFoldDB" id="A0A8R1XTX9"/>
<sequence length="31" mass="3770">MFLYLFNSCCACSDFFRTFNFIQANWEPQII</sequence>
<proteinExistence type="predicted"/>
<dbReference type="EMBL" id="CMVM020000075">
    <property type="status" value="NOT_ANNOTATED_CDS"/>
    <property type="molecule type" value="Genomic_DNA"/>
</dbReference>
<accession>A0A8R1XTX9</accession>
<evidence type="ECO:0000313" key="2">
    <source>
        <dbReference type="Proteomes" id="UP000024404"/>
    </source>
</evidence>
<keyword evidence="2" id="KW-1185">Reference proteome</keyword>
<organism evidence="1 2">
    <name type="scientific">Onchocerca volvulus</name>
    <dbReference type="NCBI Taxonomy" id="6282"/>
    <lineage>
        <taxon>Eukaryota</taxon>
        <taxon>Metazoa</taxon>
        <taxon>Ecdysozoa</taxon>
        <taxon>Nematoda</taxon>
        <taxon>Chromadorea</taxon>
        <taxon>Rhabditida</taxon>
        <taxon>Spirurina</taxon>
        <taxon>Spiruromorpha</taxon>
        <taxon>Filarioidea</taxon>
        <taxon>Onchocercidae</taxon>
        <taxon>Onchocerca</taxon>
    </lineage>
</organism>
<reference evidence="1" key="2">
    <citation type="submission" date="2022-06" db="UniProtKB">
        <authorList>
            <consortium name="EnsemblMetazoa"/>
        </authorList>
    </citation>
    <scope>IDENTIFICATION</scope>
</reference>
<protein>
    <submittedName>
        <fullName evidence="1">Uncharacterized protein</fullName>
    </submittedName>
</protein>